<feature type="region of interest" description="Disordered" evidence="3">
    <location>
        <begin position="92"/>
        <end position="122"/>
    </location>
</feature>
<dbReference type="PANTHER" id="PTHR48025">
    <property type="entry name" value="OS02G0815200 PROTEIN"/>
    <property type="match status" value="1"/>
</dbReference>
<feature type="region of interest" description="Disordered" evidence="3">
    <location>
        <begin position="31"/>
        <end position="55"/>
    </location>
</feature>
<dbReference type="VEuPathDB" id="FungiDB:TRIREDRAFT_106178"/>
<dbReference type="EMBL" id="GL985061">
    <property type="protein sequence ID" value="EGR50050.1"/>
    <property type="molecule type" value="Genomic_DNA"/>
</dbReference>
<dbReference type="RefSeq" id="XP_006964365.1">
    <property type="nucleotide sequence ID" value="XM_006964303.1"/>
</dbReference>
<sequence>MPAHSSLRHPKKTLLKASSFDVLRQLNFDTEDMFSPGTSSSLNQDTAPRRPASSGNLVNQIAKCGEKESSLAFQIGNASKYDVFIDRSASGMIHDGSPSKGTENSTEEASHEGESQPSHRNTSWALATREPPQIDAQNIYPSSACVFVANLSQAVDDRRLEIEVTKYFSQYGTVFVKIRRDGRQMPFAFCQFTCDADAENAAQHGNGAVILGRPCRVEKATAHSCYVVYKLSGAETTRQEAIDLLGSLGAIAKVHPLSLNSQKMDKFPSAMVVHYKRYDSSRAVVKTFEEHPIFRVEAYDPKAELRQQHKRSDQQSYAQYEKDRRSAYFGNLPLNMTADVLKTLASQCGNVLYAEVATKEVPQTGGRITTCFGFVEFARPDAVENAIMDYHRKPIDGHIIKVERKRTRTFNGLSYGTIGSQRGSLAGVQPSTWHGGKGGNGHGNRIMDANTFVPPATGLSTPFLSSGPTGRDQDGGITTRTQAGESPRLARINTSLYDHSITTGSATGEEKFGASTTCAIASNHGHDARRPGSDDENKFKPRAASEDNSADRRNEALRDGAPNPNTGARDGAMGLQLSPTVAENAVKSEIIAHAGLKSEPHEHSREFEGNEIAQHEARDASKTVETPTKPPMKQGAKTPQSYGADSATSCFYPLIHPYPYSPYGLPPIQPLMANSMTPQGGPIMYNTFGQAYYSPTPYSDIFTMYPMMQQYPTAIVETPTRPSMSSNSIEERQETRNEAYSMFPEAGKGINGNGQKDSF</sequence>
<evidence type="ECO:0000256" key="1">
    <source>
        <dbReference type="ARBA" id="ARBA00022884"/>
    </source>
</evidence>
<feature type="compositionally biased region" description="Polar residues" evidence="3">
    <location>
        <begin position="36"/>
        <end position="46"/>
    </location>
</feature>
<dbReference type="PROSITE" id="PS50102">
    <property type="entry name" value="RRM"/>
    <property type="match status" value="2"/>
</dbReference>
<evidence type="ECO:0000259" key="4">
    <source>
        <dbReference type="PROSITE" id="PS50102"/>
    </source>
</evidence>
<dbReference type="Pfam" id="PF00076">
    <property type="entry name" value="RRM_1"/>
    <property type="match status" value="2"/>
</dbReference>
<evidence type="ECO:0000313" key="5">
    <source>
        <dbReference type="EMBL" id="EGR50050.1"/>
    </source>
</evidence>
<organism evidence="6">
    <name type="scientific">Hypocrea jecorina (strain QM6a)</name>
    <name type="common">Trichoderma reesei</name>
    <dbReference type="NCBI Taxonomy" id="431241"/>
    <lineage>
        <taxon>Eukaryota</taxon>
        <taxon>Fungi</taxon>
        <taxon>Dikarya</taxon>
        <taxon>Ascomycota</taxon>
        <taxon>Pezizomycotina</taxon>
        <taxon>Sordariomycetes</taxon>
        <taxon>Hypocreomycetidae</taxon>
        <taxon>Hypocreales</taxon>
        <taxon>Hypocreaceae</taxon>
        <taxon>Trichoderma</taxon>
    </lineage>
</organism>
<evidence type="ECO:0000256" key="3">
    <source>
        <dbReference type="SAM" id="MobiDB-lite"/>
    </source>
</evidence>
<dbReference type="InterPro" id="IPR012677">
    <property type="entry name" value="Nucleotide-bd_a/b_plait_sf"/>
</dbReference>
<dbReference type="Proteomes" id="UP000008984">
    <property type="component" value="Unassembled WGS sequence"/>
</dbReference>
<feature type="region of interest" description="Disordered" evidence="3">
    <location>
        <begin position="459"/>
        <end position="488"/>
    </location>
</feature>
<proteinExistence type="predicted"/>
<dbReference type="PANTHER" id="PTHR48025:SF1">
    <property type="entry name" value="RRM DOMAIN-CONTAINING PROTEIN"/>
    <property type="match status" value="1"/>
</dbReference>
<feature type="domain" description="RRM" evidence="4">
    <location>
        <begin position="144"/>
        <end position="222"/>
    </location>
</feature>
<dbReference type="SUPFAM" id="SSF54928">
    <property type="entry name" value="RNA-binding domain, RBD"/>
    <property type="match status" value="2"/>
</dbReference>
<dbReference type="CDD" id="cd00590">
    <property type="entry name" value="RRM_SF"/>
    <property type="match status" value="1"/>
</dbReference>
<dbReference type="InterPro" id="IPR050502">
    <property type="entry name" value="Euk_RNA-bind_prot"/>
</dbReference>
<protein>
    <submittedName>
        <fullName evidence="5">Predicted protein</fullName>
    </submittedName>
</protein>
<evidence type="ECO:0000313" key="6">
    <source>
        <dbReference type="Proteomes" id="UP000008984"/>
    </source>
</evidence>
<feature type="compositionally biased region" description="Basic and acidic residues" evidence="3">
    <location>
        <begin position="524"/>
        <end position="558"/>
    </location>
</feature>
<dbReference type="Gene3D" id="3.30.70.330">
    <property type="match status" value="2"/>
</dbReference>
<keyword evidence="1 2" id="KW-0694">RNA-binding</keyword>
<feature type="compositionally biased region" description="Polar residues" evidence="3">
    <location>
        <begin position="459"/>
        <end position="468"/>
    </location>
</feature>
<accession>G0RGI9</accession>
<dbReference type="InterPro" id="IPR035979">
    <property type="entry name" value="RBD_domain_sf"/>
</dbReference>
<dbReference type="STRING" id="431241.G0RGI9"/>
<dbReference type="HOGENOM" id="CLU_367246_0_0_1"/>
<name>G0RGI9_HYPJQ</name>
<feature type="domain" description="RRM" evidence="4">
    <location>
        <begin position="325"/>
        <end position="407"/>
    </location>
</feature>
<feature type="region of interest" description="Disordered" evidence="3">
    <location>
        <begin position="615"/>
        <end position="643"/>
    </location>
</feature>
<dbReference type="GeneID" id="18481205"/>
<reference evidence="5 6" key="1">
    <citation type="journal article" date="2008" name="Nat. Biotechnol.">
        <title>Genome sequencing and analysis of the biomass-degrading fungus Trichoderma reesei (syn. Hypocrea jecorina).</title>
        <authorList>
            <person name="Martinez D."/>
            <person name="Berka R.M."/>
            <person name="Henrissat B."/>
            <person name="Saloheimo M."/>
            <person name="Arvas M."/>
            <person name="Baker S.E."/>
            <person name="Chapman J."/>
            <person name="Chertkov O."/>
            <person name="Coutinho P.M."/>
            <person name="Cullen D."/>
            <person name="Danchin E.G."/>
            <person name="Grigoriev I.V."/>
            <person name="Harris P."/>
            <person name="Jackson M."/>
            <person name="Kubicek C.P."/>
            <person name="Han C.S."/>
            <person name="Ho I."/>
            <person name="Larrondo L.F."/>
            <person name="de Leon A.L."/>
            <person name="Magnuson J.K."/>
            <person name="Merino S."/>
            <person name="Misra M."/>
            <person name="Nelson B."/>
            <person name="Putnam N."/>
            <person name="Robbertse B."/>
            <person name="Salamov A.A."/>
            <person name="Schmoll M."/>
            <person name="Terry A."/>
            <person name="Thayer N."/>
            <person name="Westerholm-Parvinen A."/>
            <person name="Schoch C.L."/>
            <person name="Yao J."/>
            <person name="Barabote R."/>
            <person name="Nelson M.A."/>
            <person name="Detter C."/>
            <person name="Bruce D."/>
            <person name="Kuske C.R."/>
            <person name="Xie G."/>
            <person name="Richardson P."/>
            <person name="Rokhsar D.S."/>
            <person name="Lucas S.M."/>
            <person name="Rubin E.M."/>
            <person name="Dunn-Coleman N."/>
            <person name="Ward M."/>
            <person name="Brettin T.S."/>
        </authorList>
    </citation>
    <scope>NUCLEOTIDE SEQUENCE [LARGE SCALE GENOMIC DNA]</scope>
    <source>
        <strain evidence="5 6">QM6a</strain>
    </source>
</reference>
<dbReference type="eggNOG" id="KOG0123">
    <property type="taxonomic scope" value="Eukaryota"/>
</dbReference>
<dbReference type="InterPro" id="IPR000504">
    <property type="entry name" value="RRM_dom"/>
</dbReference>
<dbReference type="OrthoDB" id="410044at2759"/>
<feature type="region of interest" description="Disordered" evidence="3">
    <location>
        <begin position="522"/>
        <end position="573"/>
    </location>
</feature>
<gene>
    <name evidence="5" type="ORF">TRIREDRAFT_106178</name>
</gene>
<dbReference type="SMART" id="SM00360">
    <property type="entry name" value="RRM"/>
    <property type="match status" value="2"/>
</dbReference>
<evidence type="ECO:0000256" key="2">
    <source>
        <dbReference type="PROSITE-ProRule" id="PRU00176"/>
    </source>
</evidence>
<dbReference type="GO" id="GO:0003729">
    <property type="term" value="F:mRNA binding"/>
    <property type="evidence" value="ECO:0007669"/>
    <property type="project" value="TreeGrafter"/>
</dbReference>
<dbReference type="AlphaFoldDB" id="G0RGI9"/>
<dbReference type="KEGG" id="tre:TRIREDRAFT_106178"/>
<keyword evidence="6" id="KW-1185">Reference proteome</keyword>